<sequence>MKIGIIGTGAIGSTLIRKLAASGHGLKIANADGPETLRDLAEETGAKAVTTEDAVKDVDVVVLSIPTIGYFDLKTLFNDVPSDVIVVDTSNYYPFRDNSIPELEQGKPESLWVSEQIGRPVIKTWNAGLAYTLAERGKPAGAPGRLALPVAGDDAKAKATVMELVSATGFDPLDSGSLADSWRQQPGTPAYCTELTLDELKVALAAANKERAPHNRETLIKEFMARYEELSHDDTIAMNRAGTA</sequence>
<dbReference type="RefSeq" id="WP_184477626.1">
    <property type="nucleotide sequence ID" value="NZ_JACHOV010000029.1"/>
</dbReference>
<evidence type="ECO:0000256" key="1">
    <source>
        <dbReference type="ARBA" id="ARBA00023002"/>
    </source>
</evidence>
<name>A0A840HZZ9_9SPHN</name>
<dbReference type="PANTHER" id="PTHR14239:SF10">
    <property type="entry name" value="REDUCTASE"/>
    <property type="match status" value="1"/>
</dbReference>
<evidence type="ECO:0000259" key="2">
    <source>
        <dbReference type="Pfam" id="PF03807"/>
    </source>
</evidence>
<gene>
    <name evidence="3" type="ORF">HNQ99_003372</name>
</gene>
<dbReference type="EMBL" id="JACHOV010000029">
    <property type="protein sequence ID" value="MBB4643034.1"/>
    <property type="molecule type" value="Genomic_DNA"/>
</dbReference>
<feature type="domain" description="Pyrroline-5-carboxylate reductase catalytic N-terminal" evidence="2">
    <location>
        <begin position="2"/>
        <end position="92"/>
    </location>
</feature>
<dbReference type="InterPro" id="IPR036291">
    <property type="entry name" value="NAD(P)-bd_dom_sf"/>
</dbReference>
<dbReference type="PANTHER" id="PTHR14239">
    <property type="entry name" value="DUDULIN-RELATED"/>
    <property type="match status" value="1"/>
</dbReference>
<proteinExistence type="predicted"/>
<keyword evidence="4" id="KW-1185">Reference proteome</keyword>
<dbReference type="Proteomes" id="UP000575068">
    <property type="component" value="Unassembled WGS sequence"/>
</dbReference>
<dbReference type="AlphaFoldDB" id="A0A840HZZ9"/>
<dbReference type="Gene3D" id="3.40.50.720">
    <property type="entry name" value="NAD(P)-binding Rossmann-like Domain"/>
    <property type="match status" value="1"/>
</dbReference>
<dbReference type="SUPFAM" id="SSF51735">
    <property type="entry name" value="NAD(P)-binding Rossmann-fold domains"/>
    <property type="match status" value="1"/>
</dbReference>
<organism evidence="3 4">
    <name type="scientific">Rhizorhapis suberifaciens</name>
    <name type="common">corky root of lettuce</name>
    <dbReference type="NCBI Taxonomy" id="13656"/>
    <lineage>
        <taxon>Bacteria</taxon>
        <taxon>Pseudomonadati</taxon>
        <taxon>Pseudomonadota</taxon>
        <taxon>Alphaproteobacteria</taxon>
        <taxon>Sphingomonadales</taxon>
        <taxon>Sphingomonadaceae</taxon>
        <taxon>Rhizorhapis</taxon>
    </lineage>
</organism>
<protein>
    <recommendedName>
        <fullName evidence="2">Pyrroline-5-carboxylate reductase catalytic N-terminal domain-containing protein</fullName>
    </recommendedName>
</protein>
<dbReference type="Pfam" id="PF03807">
    <property type="entry name" value="F420_oxidored"/>
    <property type="match status" value="1"/>
</dbReference>
<accession>A0A840HZZ9</accession>
<dbReference type="GO" id="GO:0016491">
    <property type="term" value="F:oxidoreductase activity"/>
    <property type="evidence" value="ECO:0007669"/>
    <property type="project" value="UniProtKB-KW"/>
</dbReference>
<evidence type="ECO:0000313" key="4">
    <source>
        <dbReference type="Proteomes" id="UP000575068"/>
    </source>
</evidence>
<dbReference type="InterPro" id="IPR051267">
    <property type="entry name" value="STEAP_metalloreductase"/>
</dbReference>
<comment type="caution">
    <text evidence="3">The sequence shown here is derived from an EMBL/GenBank/DDBJ whole genome shotgun (WGS) entry which is preliminary data.</text>
</comment>
<keyword evidence="1" id="KW-0560">Oxidoreductase</keyword>
<reference evidence="3 4" key="1">
    <citation type="submission" date="2020-08" db="EMBL/GenBank/DDBJ databases">
        <title>Genomic Encyclopedia of Type Strains, Phase IV (KMG-IV): sequencing the most valuable type-strain genomes for metagenomic binning, comparative biology and taxonomic classification.</title>
        <authorList>
            <person name="Goeker M."/>
        </authorList>
    </citation>
    <scope>NUCLEOTIDE SEQUENCE [LARGE SCALE GENOMIC DNA]</scope>
    <source>
        <strain evidence="3 4">DSM 7465</strain>
    </source>
</reference>
<evidence type="ECO:0000313" key="3">
    <source>
        <dbReference type="EMBL" id="MBB4643034.1"/>
    </source>
</evidence>
<dbReference type="InterPro" id="IPR028939">
    <property type="entry name" value="P5C_Rdtase_cat_N"/>
</dbReference>